<proteinExistence type="predicted"/>
<organism evidence="3 4">
    <name type="scientific">Candidatus Methanocrinis natronophilus</name>
    <dbReference type="NCBI Taxonomy" id="3033396"/>
    <lineage>
        <taxon>Archaea</taxon>
        <taxon>Methanobacteriati</taxon>
        <taxon>Methanobacteriota</taxon>
        <taxon>Stenosarchaea group</taxon>
        <taxon>Methanomicrobia</taxon>
        <taxon>Methanotrichales</taxon>
        <taxon>Methanotrichaceae</taxon>
        <taxon>Methanocrinis</taxon>
    </lineage>
</organism>
<dbReference type="InterPro" id="IPR029044">
    <property type="entry name" value="Nucleotide-diphossugar_trans"/>
</dbReference>
<dbReference type="NCBIfam" id="TIGR04182">
    <property type="entry name" value="glyco_TIGR04182"/>
    <property type="match status" value="1"/>
</dbReference>
<dbReference type="CDD" id="cd04179">
    <property type="entry name" value="DPM_DPG-synthase_like"/>
    <property type="match status" value="1"/>
</dbReference>
<dbReference type="SUPFAM" id="SSF53448">
    <property type="entry name" value="Nucleotide-diphospho-sugar transferases"/>
    <property type="match status" value="1"/>
</dbReference>
<dbReference type="InterPro" id="IPR001173">
    <property type="entry name" value="Glyco_trans_2-like"/>
</dbReference>
<feature type="domain" description="Glycosyltransferase 2-like" evidence="2">
    <location>
        <begin position="7"/>
        <end position="155"/>
    </location>
</feature>
<dbReference type="RefSeq" id="WP_316965775.1">
    <property type="nucleotide sequence ID" value="NZ_JARFPK010000006.1"/>
</dbReference>
<name>A0ABT5X5P0_9EURY</name>
<comment type="caution">
    <text evidence="3">The sequence shown here is derived from an EMBL/GenBank/DDBJ whole genome shotgun (WGS) entry which is preliminary data.</text>
</comment>
<dbReference type="PANTHER" id="PTHR48090">
    <property type="entry name" value="UNDECAPRENYL-PHOSPHATE 4-DEOXY-4-FORMAMIDO-L-ARABINOSE TRANSFERASE-RELATED"/>
    <property type="match status" value="1"/>
</dbReference>
<keyword evidence="3" id="KW-0808">Transferase</keyword>
<evidence type="ECO:0000313" key="3">
    <source>
        <dbReference type="EMBL" id="MDF0590016.1"/>
    </source>
</evidence>
<dbReference type="InterPro" id="IPR026456">
    <property type="entry name" value="GCTrfase_AglJ"/>
</dbReference>
<dbReference type="Pfam" id="PF00535">
    <property type="entry name" value="Glycos_transf_2"/>
    <property type="match status" value="1"/>
</dbReference>
<dbReference type="EC" id="2.4.1.-" evidence="3"/>
<feature type="transmembrane region" description="Helical" evidence="1">
    <location>
        <begin position="261"/>
        <end position="283"/>
    </location>
</feature>
<reference evidence="3 4" key="1">
    <citation type="submission" date="2023-03" db="EMBL/GenBank/DDBJ databases">
        <title>WGS of Methanotrichaceae archaeon Mx.</title>
        <authorList>
            <person name="Sorokin D.Y."/>
            <person name="Merkel A.Y."/>
        </authorList>
    </citation>
    <scope>NUCLEOTIDE SEQUENCE [LARGE SCALE GENOMIC DNA]</scope>
    <source>
        <strain evidence="3 4">Mx</strain>
    </source>
</reference>
<keyword evidence="1" id="KW-0812">Transmembrane</keyword>
<keyword evidence="4" id="KW-1185">Reference proteome</keyword>
<dbReference type="Gene3D" id="3.90.550.10">
    <property type="entry name" value="Spore Coat Polysaccharide Biosynthesis Protein SpsA, Chain A"/>
    <property type="match status" value="1"/>
</dbReference>
<sequence>MTTRDVCILIPTLNEEDAIAGVIGEFRQMGFSDILVIDGNSRDRTRELAEGAGARVVVQSGHGKGQALKEAFDLIEAEYIVMIDGDGTYLPSEVGLLLDPVFAGKADHVTGNRFANLQEGALTRLNSAGNKLINFFFRLIYTVPLNDILTGYRAFSRLGVERLDLTMAGFEIETEMTVDSVKKGLVIAEVPITYRARTTGTKTKLNPFMDGARIIATIYRMAKTHNPLFYFGLMGFLFGMAGFILGLYVANEWFTTRTEHIPLTILTALLIIVGFQLFFLGILGDAVASMHREVLREIYRNRKER</sequence>
<dbReference type="GO" id="GO:0016757">
    <property type="term" value="F:glycosyltransferase activity"/>
    <property type="evidence" value="ECO:0007669"/>
    <property type="project" value="UniProtKB-KW"/>
</dbReference>
<keyword evidence="1" id="KW-1133">Transmembrane helix</keyword>
<dbReference type="Proteomes" id="UP001220010">
    <property type="component" value="Unassembled WGS sequence"/>
</dbReference>
<evidence type="ECO:0000313" key="4">
    <source>
        <dbReference type="Proteomes" id="UP001220010"/>
    </source>
</evidence>
<keyword evidence="1" id="KW-0472">Membrane</keyword>
<gene>
    <name evidence="3" type="primary">aglJ</name>
    <name evidence="3" type="ORF">P0O15_02325</name>
</gene>
<dbReference type="PANTHER" id="PTHR48090:SF7">
    <property type="entry name" value="RFBJ PROTEIN"/>
    <property type="match status" value="1"/>
</dbReference>
<feature type="transmembrane region" description="Helical" evidence="1">
    <location>
        <begin position="228"/>
        <end position="249"/>
    </location>
</feature>
<protein>
    <submittedName>
        <fullName evidence="3">S-layer glycoprotein N-glycosyltransferase AglJ</fullName>
        <ecNumber evidence="3">2.4.1.-</ecNumber>
    </submittedName>
</protein>
<evidence type="ECO:0000259" key="2">
    <source>
        <dbReference type="Pfam" id="PF00535"/>
    </source>
</evidence>
<dbReference type="InterPro" id="IPR050256">
    <property type="entry name" value="Glycosyltransferase_2"/>
</dbReference>
<accession>A0ABT5X5P0</accession>
<dbReference type="EMBL" id="JARFPK010000006">
    <property type="protein sequence ID" value="MDF0590016.1"/>
    <property type="molecule type" value="Genomic_DNA"/>
</dbReference>
<evidence type="ECO:0000256" key="1">
    <source>
        <dbReference type="SAM" id="Phobius"/>
    </source>
</evidence>
<keyword evidence="3" id="KW-0328">Glycosyltransferase</keyword>